<dbReference type="Proteomes" id="UP000068164">
    <property type="component" value="Unassembled WGS sequence"/>
</dbReference>
<keyword evidence="3 8" id="KW-0813">Transport</keyword>
<dbReference type="InterPro" id="IPR043429">
    <property type="entry name" value="ArtM/GltK/GlnP/TcyL/YhdX-like"/>
</dbReference>
<accession>A0A120FNB7</accession>
<feature type="domain" description="ABC transmembrane type-1" evidence="9">
    <location>
        <begin position="143"/>
        <end position="331"/>
    </location>
</feature>
<dbReference type="Gene3D" id="1.10.3720.10">
    <property type="entry name" value="MetI-like"/>
    <property type="match status" value="1"/>
</dbReference>
<dbReference type="PANTHER" id="PTHR30614:SF41">
    <property type="entry name" value="INNER MEMBRANE AMINO-ACID ABC TRANSPORTER PERMEASE PROTEIN YHDY"/>
    <property type="match status" value="1"/>
</dbReference>
<organism evidence="10 11">
    <name type="scientific">Rhizobium altiplani</name>
    <dbReference type="NCBI Taxonomy" id="1864509"/>
    <lineage>
        <taxon>Bacteria</taxon>
        <taxon>Pseudomonadati</taxon>
        <taxon>Pseudomonadota</taxon>
        <taxon>Alphaproteobacteria</taxon>
        <taxon>Hyphomicrobiales</taxon>
        <taxon>Rhizobiaceae</taxon>
        <taxon>Rhizobium/Agrobacterium group</taxon>
        <taxon>Rhizobium</taxon>
    </lineage>
</organism>
<keyword evidence="7 8" id="KW-0472">Membrane</keyword>
<dbReference type="GO" id="GO:0006865">
    <property type="term" value="P:amino acid transport"/>
    <property type="evidence" value="ECO:0007669"/>
    <property type="project" value="TreeGrafter"/>
</dbReference>
<reference evidence="10 11" key="1">
    <citation type="submission" date="2015-11" db="EMBL/GenBank/DDBJ databases">
        <title>Draft Genome Sequence of the Strain BR 10423 (Rhizobium sp.) isolated from nodules of Mimosa pudica.</title>
        <authorList>
            <person name="Barauna A.C."/>
            <person name="Zilli J.E."/>
            <person name="Simoes-Araujo J.L."/>
            <person name="Reis V.M."/>
            <person name="James E.K."/>
            <person name="Reis F.B.Jr."/>
            <person name="Rouws L.F."/>
            <person name="Passos S.R."/>
            <person name="Gois S.R."/>
        </authorList>
    </citation>
    <scope>NUCLEOTIDE SEQUENCE [LARGE SCALE GENOMIC DNA]</scope>
    <source>
        <strain evidence="10 11">BR10423</strain>
    </source>
</reference>
<proteinExistence type="inferred from homology"/>
<evidence type="ECO:0000256" key="7">
    <source>
        <dbReference type="ARBA" id="ARBA00023136"/>
    </source>
</evidence>
<dbReference type="CDD" id="cd06261">
    <property type="entry name" value="TM_PBP2"/>
    <property type="match status" value="1"/>
</dbReference>
<evidence type="ECO:0000256" key="3">
    <source>
        <dbReference type="ARBA" id="ARBA00022448"/>
    </source>
</evidence>
<dbReference type="GO" id="GO:0022857">
    <property type="term" value="F:transmembrane transporter activity"/>
    <property type="evidence" value="ECO:0007669"/>
    <property type="project" value="InterPro"/>
</dbReference>
<evidence type="ECO:0000256" key="1">
    <source>
        <dbReference type="ARBA" id="ARBA00004429"/>
    </source>
</evidence>
<dbReference type="AlphaFoldDB" id="A0A120FNB7"/>
<dbReference type="RefSeq" id="WP_051321191.1">
    <property type="nucleotide sequence ID" value="NZ_LNCD01000055.1"/>
</dbReference>
<dbReference type="SUPFAM" id="SSF161098">
    <property type="entry name" value="MetI-like"/>
    <property type="match status" value="1"/>
</dbReference>
<evidence type="ECO:0000256" key="6">
    <source>
        <dbReference type="ARBA" id="ARBA00022989"/>
    </source>
</evidence>
<sequence length="350" mass="38073">MKQQLEVYFGSPAKSATTLLLGALALAFCWWIFRWGVIDATWKGDATACRENAAGACWPFLANKLNFILFGFYPREELGRVVGLCVIFVACLAVTLLTIAIGKASLLRWVPIMWLTQLVLSIALLGGGIFGLTPVPDRLWSGLPITIVLSVSTILLGLPLGTLIALGRKSRSSAVRTVCLGFVEVMRALPIIAVLFIATIIVPLFLPSQLDISNLFRALIGLLLVAAAYFSEIVRSGLNAISPLQYEAAHSLGLSRFQRLRLVTLPQTFSLIVPPLVSQAASLLKDTTLIVIISHYDLVGTARMATADPLWTGFSAEAFLFIGAIYFAMCWSVIKFGEMAETLMTYGGRR</sequence>
<gene>
    <name evidence="10" type="ORF">AS026_37875</name>
</gene>
<dbReference type="NCBIfam" id="TIGR01726">
    <property type="entry name" value="HEQRo_perm_3TM"/>
    <property type="match status" value="1"/>
</dbReference>
<comment type="similarity">
    <text evidence="2">Belongs to the binding-protein-dependent transport system permease family. HisMQ subfamily.</text>
</comment>
<dbReference type="PROSITE" id="PS50928">
    <property type="entry name" value="ABC_TM1"/>
    <property type="match status" value="1"/>
</dbReference>
<evidence type="ECO:0000256" key="8">
    <source>
        <dbReference type="RuleBase" id="RU363032"/>
    </source>
</evidence>
<feature type="transmembrane region" description="Helical" evidence="8">
    <location>
        <begin position="145"/>
        <end position="167"/>
    </location>
</feature>
<feature type="transmembrane region" description="Helical" evidence="8">
    <location>
        <begin position="12"/>
        <end position="33"/>
    </location>
</feature>
<evidence type="ECO:0000256" key="4">
    <source>
        <dbReference type="ARBA" id="ARBA00022475"/>
    </source>
</evidence>
<dbReference type="InterPro" id="IPR000515">
    <property type="entry name" value="MetI-like"/>
</dbReference>
<evidence type="ECO:0000313" key="10">
    <source>
        <dbReference type="EMBL" id="KWV55147.1"/>
    </source>
</evidence>
<dbReference type="GO" id="GO:0043190">
    <property type="term" value="C:ATP-binding cassette (ABC) transporter complex"/>
    <property type="evidence" value="ECO:0007669"/>
    <property type="project" value="InterPro"/>
</dbReference>
<dbReference type="EMBL" id="LNCD01000055">
    <property type="protein sequence ID" value="KWV55147.1"/>
    <property type="molecule type" value="Genomic_DNA"/>
</dbReference>
<feature type="transmembrane region" description="Helical" evidence="8">
    <location>
        <begin position="112"/>
        <end position="133"/>
    </location>
</feature>
<evidence type="ECO:0000313" key="11">
    <source>
        <dbReference type="Proteomes" id="UP000068164"/>
    </source>
</evidence>
<keyword evidence="11" id="KW-1185">Reference proteome</keyword>
<keyword evidence="5 8" id="KW-0812">Transmembrane</keyword>
<feature type="transmembrane region" description="Helical" evidence="8">
    <location>
        <begin position="310"/>
        <end position="334"/>
    </location>
</feature>
<name>A0A120FNB7_9HYPH</name>
<evidence type="ECO:0000259" key="9">
    <source>
        <dbReference type="PROSITE" id="PS50928"/>
    </source>
</evidence>
<dbReference type="InterPro" id="IPR010065">
    <property type="entry name" value="AA_ABC_transptr_permease_3TM"/>
</dbReference>
<feature type="transmembrane region" description="Helical" evidence="8">
    <location>
        <begin position="188"/>
        <end position="206"/>
    </location>
</feature>
<keyword evidence="4" id="KW-1003">Cell membrane</keyword>
<keyword evidence="6 8" id="KW-1133">Transmembrane helix</keyword>
<evidence type="ECO:0000256" key="5">
    <source>
        <dbReference type="ARBA" id="ARBA00022692"/>
    </source>
</evidence>
<dbReference type="Pfam" id="PF00528">
    <property type="entry name" value="BPD_transp_1"/>
    <property type="match status" value="1"/>
</dbReference>
<dbReference type="InterPro" id="IPR035906">
    <property type="entry name" value="MetI-like_sf"/>
</dbReference>
<comment type="caution">
    <text evidence="10">The sequence shown here is derived from an EMBL/GenBank/DDBJ whole genome shotgun (WGS) entry which is preliminary data.</text>
</comment>
<comment type="subcellular location">
    <subcellularLocation>
        <location evidence="1">Cell inner membrane</location>
        <topology evidence="1">Multi-pass membrane protein</topology>
    </subcellularLocation>
    <subcellularLocation>
        <location evidence="8">Cell membrane</location>
        <topology evidence="8">Multi-pass membrane protein</topology>
    </subcellularLocation>
</comment>
<feature type="transmembrane region" description="Helical" evidence="8">
    <location>
        <begin position="81"/>
        <end position="100"/>
    </location>
</feature>
<protein>
    <recommendedName>
        <fullName evidence="9">ABC transmembrane type-1 domain-containing protein</fullName>
    </recommendedName>
</protein>
<dbReference type="OrthoDB" id="9771188at2"/>
<feature type="transmembrane region" description="Helical" evidence="8">
    <location>
        <begin position="212"/>
        <end position="230"/>
    </location>
</feature>
<evidence type="ECO:0000256" key="2">
    <source>
        <dbReference type="ARBA" id="ARBA00010072"/>
    </source>
</evidence>
<dbReference type="PANTHER" id="PTHR30614">
    <property type="entry name" value="MEMBRANE COMPONENT OF AMINO ACID ABC TRANSPORTER"/>
    <property type="match status" value="1"/>
</dbReference>